<dbReference type="SUPFAM" id="SSF52058">
    <property type="entry name" value="L domain-like"/>
    <property type="match status" value="1"/>
</dbReference>
<accession>F0ZL58</accession>
<proteinExistence type="predicted"/>
<dbReference type="InterPro" id="IPR051251">
    <property type="entry name" value="STK_FNIP-Repeat"/>
</dbReference>
<dbReference type="Proteomes" id="UP000001064">
    <property type="component" value="Unassembled WGS sequence"/>
</dbReference>
<dbReference type="RefSeq" id="XP_003288155.1">
    <property type="nucleotide sequence ID" value="XM_003288107.1"/>
</dbReference>
<evidence type="ECO:0000313" key="3">
    <source>
        <dbReference type="Proteomes" id="UP000001064"/>
    </source>
</evidence>
<dbReference type="Pfam" id="PF05725">
    <property type="entry name" value="FNIP"/>
    <property type="match status" value="5"/>
</dbReference>
<keyword evidence="1" id="KW-0677">Repeat</keyword>
<organism evidence="2 3">
    <name type="scientific">Dictyostelium purpureum</name>
    <name type="common">Slime mold</name>
    <dbReference type="NCBI Taxonomy" id="5786"/>
    <lineage>
        <taxon>Eukaryota</taxon>
        <taxon>Amoebozoa</taxon>
        <taxon>Evosea</taxon>
        <taxon>Eumycetozoa</taxon>
        <taxon>Dictyostelia</taxon>
        <taxon>Dictyosteliales</taxon>
        <taxon>Dictyosteliaceae</taxon>
        <taxon>Dictyostelium</taxon>
    </lineage>
</organism>
<feature type="non-terminal residue" evidence="2">
    <location>
        <position position="1"/>
    </location>
</feature>
<reference evidence="3" key="1">
    <citation type="journal article" date="2011" name="Genome Biol.">
        <title>Comparative genomics of the social amoebae Dictyostelium discoideum and Dictyostelium purpureum.</title>
        <authorList>
            <consortium name="US DOE Joint Genome Institute (JGI-PGF)"/>
            <person name="Sucgang R."/>
            <person name="Kuo A."/>
            <person name="Tian X."/>
            <person name="Salerno W."/>
            <person name="Parikh A."/>
            <person name="Feasley C.L."/>
            <person name="Dalin E."/>
            <person name="Tu H."/>
            <person name="Huang E."/>
            <person name="Barry K."/>
            <person name="Lindquist E."/>
            <person name="Shapiro H."/>
            <person name="Bruce D."/>
            <person name="Schmutz J."/>
            <person name="Salamov A."/>
            <person name="Fey P."/>
            <person name="Gaudet P."/>
            <person name="Anjard C."/>
            <person name="Babu M.M."/>
            <person name="Basu S."/>
            <person name="Bushmanova Y."/>
            <person name="van der Wel H."/>
            <person name="Katoh-Kurasawa M."/>
            <person name="Dinh C."/>
            <person name="Coutinho P.M."/>
            <person name="Saito T."/>
            <person name="Elias M."/>
            <person name="Schaap P."/>
            <person name="Kay R.R."/>
            <person name="Henrissat B."/>
            <person name="Eichinger L."/>
            <person name="Rivero F."/>
            <person name="Putnam N.H."/>
            <person name="West C.M."/>
            <person name="Loomis W.F."/>
            <person name="Chisholm R.L."/>
            <person name="Shaulsky G."/>
            <person name="Strassmann J.E."/>
            <person name="Queller D.C."/>
            <person name="Kuspa A."/>
            <person name="Grigoriev I.V."/>
        </authorList>
    </citation>
    <scope>NUCLEOTIDE SEQUENCE [LARGE SCALE GENOMIC DNA]</scope>
    <source>
        <strain evidence="3">QSDP1</strain>
    </source>
</reference>
<name>F0ZL58_DICPU</name>
<dbReference type="PANTHER" id="PTHR32134:SF173">
    <property type="entry name" value="FNIP REPEAT-CONTAINING PROTEIN-RELATED"/>
    <property type="match status" value="1"/>
</dbReference>
<sequence length="427" mass="48407">MDLFLICFRNLYIRNYIIKYLRLYNNTYRYSYLANFKYPNQLNTLDPFSEYITHLNLVSIFDPKGLSLKSIKYTFPNLEHLLLPSIFNDVIKVQDFGNRLKSIVFGDDFNNESFSSTGNENNGLVLPMGLEKVEFGFKFNKEISKGTLPSSLKSLVFGYSWNLALDKLNIPDQLEILKFGRGFERKLGGVKLPSGLKSLVIKSNVVIHENVLPIGLKELRLLDKYNSPFKTANVIPSTLEYLEVGNSFNQDLSIALSSLKSLRVLRLGDEYNIKLRKGSLPPSLTNIEFGNYVHLLEPGVIPHSVTDITFKDSFSDKRLLSILVPGSLPPVVEFKMGHYFNIPIAPSVLPSTIKSLNFSDNFKTKLEDYSIPSSVEKLVFCSDFNQNLPILPSSLKILKLGHSFKKKLNIGSLPYGLTYLSMSSYEF</sequence>
<dbReference type="GeneID" id="10501560"/>
<dbReference type="PANTHER" id="PTHR32134">
    <property type="entry name" value="FNIP REPEAT-CONTAINING PROTEIN"/>
    <property type="match status" value="1"/>
</dbReference>
<gene>
    <name evidence="2" type="ORF">DICPUDRAFT_33573</name>
</gene>
<dbReference type="EMBL" id="GL871063">
    <property type="protein sequence ID" value="EGC35348.1"/>
    <property type="molecule type" value="Genomic_DNA"/>
</dbReference>
<dbReference type="KEGG" id="dpp:DICPUDRAFT_33573"/>
<evidence type="ECO:0000256" key="1">
    <source>
        <dbReference type="ARBA" id="ARBA00022737"/>
    </source>
</evidence>
<dbReference type="VEuPathDB" id="AmoebaDB:DICPUDRAFT_33573"/>
<dbReference type="AlphaFoldDB" id="F0ZL58"/>
<evidence type="ECO:0008006" key="4">
    <source>
        <dbReference type="Google" id="ProtNLM"/>
    </source>
</evidence>
<evidence type="ECO:0000313" key="2">
    <source>
        <dbReference type="EMBL" id="EGC35348.1"/>
    </source>
</evidence>
<dbReference type="InterPro" id="IPR008615">
    <property type="entry name" value="FNIP"/>
</dbReference>
<protein>
    <recommendedName>
        <fullName evidence="4">FNIP repeat-containing protein</fullName>
    </recommendedName>
</protein>
<dbReference type="InParanoid" id="F0ZL58"/>
<dbReference type="InterPro" id="IPR032675">
    <property type="entry name" value="LRR_dom_sf"/>
</dbReference>
<keyword evidence="3" id="KW-1185">Reference proteome</keyword>
<dbReference type="Gene3D" id="3.80.10.10">
    <property type="entry name" value="Ribonuclease Inhibitor"/>
    <property type="match status" value="1"/>
</dbReference>